<keyword evidence="2" id="KW-1185">Reference proteome</keyword>
<sequence length="172" mass="19750">MKLNLKNDAKKIYQLVKKRVRDYPIYINRGPGEDEDPISQITLGYSVDQAGWIALVFDTRPDSEPDGEWNSYIEENQLEFPKWAKAVDAFCDKGEPIELILPDGNQQTLGEDDDLAEVIGKVLKEILLKARKEKLFKDLPIAKSNMMGVEDQVGAYGWPDYDDRFKLGWIRK</sequence>
<accession>A0A518ILL4</accession>
<protein>
    <submittedName>
        <fullName evidence="1">Uncharacterized protein</fullName>
    </submittedName>
</protein>
<dbReference type="Proteomes" id="UP000318313">
    <property type="component" value="Chromosome"/>
</dbReference>
<dbReference type="OrthoDB" id="5379612at2"/>
<reference evidence="1 2" key="1">
    <citation type="submission" date="2019-03" db="EMBL/GenBank/DDBJ databases">
        <title>Deep-cultivation of Planctomycetes and their phenomic and genomic characterization uncovers novel biology.</title>
        <authorList>
            <person name="Wiegand S."/>
            <person name="Jogler M."/>
            <person name="Boedeker C."/>
            <person name="Pinto D."/>
            <person name="Vollmers J."/>
            <person name="Rivas-Marin E."/>
            <person name="Kohn T."/>
            <person name="Peeters S.H."/>
            <person name="Heuer A."/>
            <person name="Rast P."/>
            <person name="Oberbeckmann S."/>
            <person name="Bunk B."/>
            <person name="Jeske O."/>
            <person name="Meyerdierks A."/>
            <person name="Storesund J.E."/>
            <person name="Kallscheuer N."/>
            <person name="Luecker S."/>
            <person name="Lage O.M."/>
            <person name="Pohl T."/>
            <person name="Merkel B.J."/>
            <person name="Hornburger P."/>
            <person name="Mueller R.-W."/>
            <person name="Bruemmer F."/>
            <person name="Labrenz M."/>
            <person name="Spormann A.M."/>
            <person name="Op den Camp H."/>
            <person name="Overmann J."/>
            <person name="Amann R."/>
            <person name="Jetten M.S.M."/>
            <person name="Mascher T."/>
            <person name="Medema M.H."/>
            <person name="Devos D.P."/>
            <person name="Kaster A.-K."/>
            <person name="Ovreas L."/>
            <person name="Rohde M."/>
            <person name="Galperin M.Y."/>
            <person name="Jogler C."/>
        </authorList>
    </citation>
    <scope>NUCLEOTIDE SEQUENCE [LARGE SCALE GENOMIC DNA]</scope>
    <source>
        <strain evidence="1 2">Enr17</strain>
    </source>
</reference>
<name>A0A518ILL4_9PLAN</name>
<dbReference type="EMBL" id="CP037452">
    <property type="protein sequence ID" value="QDV53990.1"/>
    <property type="molecule type" value="Genomic_DNA"/>
</dbReference>
<dbReference type="RefSeq" id="WP_145313806.1">
    <property type="nucleotide sequence ID" value="NZ_CP037452.1"/>
</dbReference>
<dbReference type="AlphaFoldDB" id="A0A518ILL4"/>
<evidence type="ECO:0000313" key="2">
    <source>
        <dbReference type="Proteomes" id="UP000318313"/>
    </source>
</evidence>
<gene>
    <name evidence="1" type="ORF">Enr17x_60730</name>
</gene>
<dbReference type="KEGG" id="gfm:Enr17x_60730"/>
<evidence type="ECO:0000313" key="1">
    <source>
        <dbReference type="EMBL" id="QDV53990.1"/>
    </source>
</evidence>
<proteinExistence type="predicted"/>
<organism evidence="1 2">
    <name type="scientific">Gimesia fumaroli</name>
    <dbReference type="NCBI Taxonomy" id="2527976"/>
    <lineage>
        <taxon>Bacteria</taxon>
        <taxon>Pseudomonadati</taxon>
        <taxon>Planctomycetota</taxon>
        <taxon>Planctomycetia</taxon>
        <taxon>Planctomycetales</taxon>
        <taxon>Planctomycetaceae</taxon>
        <taxon>Gimesia</taxon>
    </lineage>
</organism>